<evidence type="ECO:0000256" key="1">
    <source>
        <dbReference type="ARBA" id="ARBA00004123"/>
    </source>
</evidence>
<dbReference type="GO" id="GO:0000981">
    <property type="term" value="F:DNA-binding transcription factor activity, RNA polymerase II-specific"/>
    <property type="evidence" value="ECO:0007669"/>
    <property type="project" value="InterPro"/>
</dbReference>
<feature type="region of interest" description="Disordered" evidence="6">
    <location>
        <begin position="79"/>
        <end position="137"/>
    </location>
</feature>
<dbReference type="GO" id="GO:0008270">
    <property type="term" value="F:zinc ion binding"/>
    <property type="evidence" value="ECO:0007669"/>
    <property type="project" value="InterPro"/>
</dbReference>
<dbReference type="OrthoDB" id="3365636at2759"/>
<dbReference type="Proteomes" id="UP000230605">
    <property type="component" value="Chromosome 1"/>
</dbReference>
<feature type="domain" description="Zn(2)-C6 fungal-type" evidence="7">
    <location>
        <begin position="12"/>
        <end position="48"/>
    </location>
</feature>
<evidence type="ECO:0000313" key="8">
    <source>
        <dbReference type="EMBL" id="PIB02606.1"/>
    </source>
</evidence>
<dbReference type="PROSITE" id="PS00463">
    <property type="entry name" value="ZN2_CY6_FUNGAL_1"/>
    <property type="match status" value="1"/>
</dbReference>
<name>A0A2G5ICK5_CERBT</name>
<proteinExistence type="predicted"/>
<evidence type="ECO:0000256" key="5">
    <source>
        <dbReference type="ARBA" id="ARBA00023242"/>
    </source>
</evidence>
<dbReference type="PROSITE" id="PS50048">
    <property type="entry name" value="ZN2_CY6_FUNGAL_2"/>
    <property type="match status" value="1"/>
</dbReference>
<keyword evidence="5" id="KW-0539">Nucleus</keyword>
<dbReference type="EMBL" id="LKMD01000100">
    <property type="protein sequence ID" value="PIB02606.1"/>
    <property type="molecule type" value="Genomic_DNA"/>
</dbReference>
<accession>A0A2G5ICK5</accession>
<dbReference type="PANTHER" id="PTHR31845">
    <property type="entry name" value="FINGER DOMAIN PROTEIN, PUTATIVE-RELATED"/>
    <property type="match status" value="1"/>
</dbReference>
<dbReference type="InterPro" id="IPR001138">
    <property type="entry name" value="Zn2Cys6_DnaBD"/>
</dbReference>
<dbReference type="GO" id="GO:0000976">
    <property type="term" value="F:transcription cis-regulatory region binding"/>
    <property type="evidence" value="ECO:0007669"/>
    <property type="project" value="TreeGrafter"/>
</dbReference>
<dbReference type="PANTHER" id="PTHR31845:SF39">
    <property type="entry name" value="TRANSCRIPTION FACTOR PBCR-RELATED"/>
    <property type="match status" value="1"/>
</dbReference>
<feature type="compositionally biased region" description="Polar residues" evidence="6">
    <location>
        <begin position="119"/>
        <end position="134"/>
    </location>
</feature>
<dbReference type="GO" id="GO:0005634">
    <property type="term" value="C:nucleus"/>
    <property type="evidence" value="ECO:0007669"/>
    <property type="project" value="UniProtKB-SubCell"/>
</dbReference>
<organism evidence="8 9">
    <name type="scientific">Cercospora beticola</name>
    <name type="common">Sugarbeet leaf spot fungus</name>
    <dbReference type="NCBI Taxonomy" id="122368"/>
    <lineage>
        <taxon>Eukaryota</taxon>
        <taxon>Fungi</taxon>
        <taxon>Dikarya</taxon>
        <taxon>Ascomycota</taxon>
        <taxon>Pezizomycotina</taxon>
        <taxon>Dothideomycetes</taxon>
        <taxon>Dothideomycetidae</taxon>
        <taxon>Mycosphaerellales</taxon>
        <taxon>Mycosphaerellaceae</taxon>
        <taxon>Cercospora</taxon>
    </lineage>
</organism>
<evidence type="ECO:0000256" key="6">
    <source>
        <dbReference type="SAM" id="MobiDB-lite"/>
    </source>
</evidence>
<evidence type="ECO:0000256" key="2">
    <source>
        <dbReference type="ARBA" id="ARBA00023015"/>
    </source>
</evidence>
<dbReference type="CDD" id="cd00067">
    <property type="entry name" value="GAL4"/>
    <property type="match status" value="1"/>
</dbReference>
<evidence type="ECO:0000259" key="7">
    <source>
        <dbReference type="PROSITE" id="PS50048"/>
    </source>
</evidence>
<dbReference type="Pfam" id="PF00172">
    <property type="entry name" value="Zn_clus"/>
    <property type="match status" value="1"/>
</dbReference>
<feature type="compositionally biased region" description="Polar residues" evidence="6">
    <location>
        <begin position="79"/>
        <end position="108"/>
    </location>
</feature>
<reference evidence="8 9" key="1">
    <citation type="submission" date="2015-10" db="EMBL/GenBank/DDBJ databases">
        <title>The cercosporin biosynthetic gene cluster was horizontally transferred to several fungal lineages and shown to be expanded in Cercospora beticola based on microsynteny with recipient genomes.</title>
        <authorList>
            <person name="De Jonge R."/>
            <person name="Ebert M.K."/>
            <person name="Suttle J.C."/>
            <person name="Jurick Ii W.M."/>
            <person name="Secor G.A."/>
            <person name="Thomma B.P."/>
            <person name="Van De Peer Y."/>
            <person name="Bolton M.D."/>
        </authorList>
    </citation>
    <scope>NUCLEOTIDE SEQUENCE [LARGE SCALE GENOMIC DNA]</scope>
    <source>
        <strain evidence="8 9">09-40</strain>
    </source>
</reference>
<dbReference type="Gene3D" id="4.10.240.10">
    <property type="entry name" value="Zn(2)-C6 fungal-type DNA-binding domain"/>
    <property type="match status" value="1"/>
</dbReference>
<dbReference type="AlphaFoldDB" id="A0A2G5ICK5"/>
<dbReference type="InterPro" id="IPR051089">
    <property type="entry name" value="prtT"/>
</dbReference>
<evidence type="ECO:0000313" key="9">
    <source>
        <dbReference type="Proteomes" id="UP000230605"/>
    </source>
</evidence>
<keyword evidence="4" id="KW-0804">Transcription</keyword>
<dbReference type="SUPFAM" id="SSF57701">
    <property type="entry name" value="Zn2/Cys6 DNA-binding domain"/>
    <property type="match status" value="1"/>
</dbReference>
<gene>
    <name evidence="8" type="ORF">CB0940_00377</name>
</gene>
<dbReference type="InterPro" id="IPR036864">
    <property type="entry name" value="Zn2-C6_fun-type_DNA-bd_sf"/>
</dbReference>
<dbReference type="SMART" id="SM00066">
    <property type="entry name" value="GAL4"/>
    <property type="match status" value="1"/>
</dbReference>
<evidence type="ECO:0000256" key="4">
    <source>
        <dbReference type="ARBA" id="ARBA00023163"/>
    </source>
</evidence>
<keyword evidence="2" id="KW-0805">Transcription regulation</keyword>
<evidence type="ECO:0000256" key="3">
    <source>
        <dbReference type="ARBA" id="ARBA00023125"/>
    </source>
</evidence>
<keyword evidence="3" id="KW-0238">DNA-binding</keyword>
<comment type="subcellular location">
    <subcellularLocation>
        <location evidence="1">Nucleus</location>
    </subcellularLocation>
</comment>
<comment type="caution">
    <text evidence="8">The sequence shown here is derived from an EMBL/GenBank/DDBJ whole genome shotgun (WGS) entry which is preliminary data.</text>
</comment>
<sequence>MSARMPQKRGRACEACSKIKIRCSLGQASEDAAPPCERCVRLNKECVLSAPKRQKDRVAELEAQVAQLTRLLESQHIQVPSVSPATASQSNQDESPTPAQMASASGTATKKRRLDSDGETPQSSVSSPGTQNPDISDIQRLDRVLSYELQQRTLTRYVTEIAPLFPAVPAPADCSLPEMRANRPTLLMAFLYAASCGFLSLDTQEDVAQILLNTLSARAITHGEETLELIQAIQIACLWYRSPKHHRRAAVYQLIDIASAMANGLSAGGPLAPPAKGLTLDDCADTGSYESVEGWRAWLGCHVLSVSMAIFMRKPMTATWTEQHEQARLMLQYSPLNADSDRWLAQYIRAERLCEEVSEQVDLTNTSFYRDVADPATRNRVQTCRNKILNWKMGVPQSLRSPLIMFWEHVATAYMHEPVLHTATNKDSFTAPYLAERLSLTDFPTPVVTQDHITAVYELTAAVQAVLDIFINYDTKSLVASPSLVYAARAAYALYVLAKLYIAVTAPGNTLGTILDASILALPEYADRLATCGSRIRALDERCGPARIMHCAPAIKDWYMNYTQFLSSNAALAQSIQVSNDNVAEAQMTLPPLQENTNAFSTIPPDWESLLMFGDSSTDYGFDQLFAEPIPLQLEQPMFANTMPAAFATK</sequence>
<protein>
    <recommendedName>
        <fullName evidence="7">Zn(2)-C6 fungal-type domain-containing protein</fullName>
    </recommendedName>
</protein>